<name>A0A7W7QL18_9ACTN</name>
<sequence length="38" mass="4158">MNVANQADATPQGRGVSLGEHMCEMPHMCVLSCMRSKH</sequence>
<dbReference type="AlphaFoldDB" id="A0A7W7QL18"/>
<dbReference type="EMBL" id="JACHJP010000002">
    <property type="protein sequence ID" value="MBB4915560.1"/>
    <property type="molecule type" value="Genomic_DNA"/>
</dbReference>
<comment type="caution">
    <text evidence="1">The sequence shown here is derived from an EMBL/GenBank/DDBJ whole genome shotgun (WGS) entry which is preliminary data.</text>
</comment>
<organism evidence="1 2">
    <name type="scientific">Streptosporangium saharense</name>
    <dbReference type="NCBI Taxonomy" id="1706840"/>
    <lineage>
        <taxon>Bacteria</taxon>
        <taxon>Bacillati</taxon>
        <taxon>Actinomycetota</taxon>
        <taxon>Actinomycetes</taxon>
        <taxon>Streptosporangiales</taxon>
        <taxon>Streptosporangiaceae</taxon>
        <taxon>Streptosporangium</taxon>
    </lineage>
</organism>
<evidence type="ECO:0000313" key="2">
    <source>
        <dbReference type="Proteomes" id="UP000552644"/>
    </source>
</evidence>
<gene>
    <name evidence="1" type="ORF">FHS44_002645</name>
</gene>
<dbReference type="Proteomes" id="UP000552644">
    <property type="component" value="Unassembled WGS sequence"/>
</dbReference>
<protein>
    <submittedName>
        <fullName evidence="1">Uncharacterized protein</fullName>
    </submittedName>
</protein>
<evidence type="ECO:0000313" key="1">
    <source>
        <dbReference type="EMBL" id="MBB4915560.1"/>
    </source>
</evidence>
<accession>A0A7W7QL18</accession>
<reference evidence="1 2" key="1">
    <citation type="submission" date="2020-08" db="EMBL/GenBank/DDBJ databases">
        <title>Genomic Encyclopedia of Type Strains, Phase III (KMG-III): the genomes of soil and plant-associated and newly described type strains.</title>
        <authorList>
            <person name="Whitman W."/>
        </authorList>
    </citation>
    <scope>NUCLEOTIDE SEQUENCE [LARGE SCALE GENOMIC DNA]</scope>
    <source>
        <strain evidence="1 2">CECT 8840</strain>
    </source>
</reference>
<keyword evidence="2" id="KW-1185">Reference proteome</keyword>
<proteinExistence type="predicted"/>